<organism evidence="1">
    <name type="scientific">mine drainage metagenome</name>
    <dbReference type="NCBI Taxonomy" id="410659"/>
    <lineage>
        <taxon>unclassified sequences</taxon>
        <taxon>metagenomes</taxon>
        <taxon>ecological metagenomes</taxon>
    </lineage>
</organism>
<protein>
    <submittedName>
        <fullName evidence="1">Uncharacterized protein</fullName>
    </submittedName>
</protein>
<dbReference type="EMBL" id="MLJW01000031">
    <property type="protein sequence ID" value="OIR08609.1"/>
    <property type="molecule type" value="Genomic_DNA"/>
</dbReference>
<sequence>MRFPGHMLQLYSTFSLLAALKLRPQHGGAEPFGAGASQFLPQAADFVGNVSELRVAR</sequence>
<dbReference type="AlphaFoldDB" id="A0A1J5SJI5"/>
<name>A0A1J5SJI5_9ZZZZ</name>
<evidence type="ECO:0000313" key="1">
    <source>
        <dbReference type="EMBL" id="OIR08609.1"/>
    </source>
</evidence>
<reference evidence="1" key="1">
    <citation type="submission" date="2016-10" db="EMBL/GenBank/DDBJ databases">
        <title>Sequence of Gallionella enrichment culture.</title>
        <authorList>
            <person name="Poehlein A."/>
            <person name="Muehling M."/>
            <person name="Daniel R."/>
        </authorList>
    </citation>
    <scope>NUCLEOTIDE SEQUENCE</scope>
</reference>
<proteinExistence type="predicted"/>
<comment type="caution">
    <text evidence="1">The sequence shown here is derived from an EMBL/GenBank/DDBJ whole genome shotgun (WGS) entry which is preliminary data.</text>
</comment>
<accession>A0A1J5SJI5</accession>
<gene>
    <name evidence="1" type="ORF">GALL_94030</name>
</gene>